<dbReference type="Gene3D" id="2.130.10.10">
    <property type="entry name" value="YVTN repeat-like/Quinoprotein amine dehydrogenase"/>
    <property type="match status" value="2"/>
</dbReference>
<dbReference type="CDD" id="cd15482">
    <property type="entry name" value="Sialidase_non-viral"/>
    <property type="match status" value="1"/>
</dbReference>
<dbReference type="EMBL" id="CP034587">
    <property type="protein sequence ID" value="AZQ70325.1"/>
    <property type="molecule type" value="Genomic_DNA"/>
</dbReference>
<dbReference type="RefSeq" id="WP_126912890.1">
    <property type="nucleotide sequence ID" value="NZ_CP034587.1"/>
</dbReference>
<keyword evidence="1" id="KW-0732">Signal</keyword>
<organism evidence="2 3">
    <name type="scientific">Streptomyces luteoverticillatus</name>
    <name type="common">Streptoverticillium luteoverticillatus</name>
    <dbReference type="NCBI Taxonomy" id="66425"/>
    <lineage>
        <taxon>Bacteria</taxon>
        <taxon>Bacillati</taxon>
        <taxon>Actinomycetota</taxon>
        <taxon>Actinomycetes</taxon>
        <taxon>Kitasatosporales</taxon>
        <taxon>Streptomycetaceae</taxon>
        <taxon>Streptomyces</taxon>
    </lineage>
</organism>
<feature type="signal peptide" evidence="1">
    <location>
        <begin position="1"/>
        <end position="24"/>
    </location>
</feature>
<proteinExistence type="predicted"/>
<dbReference type="AlphaFoldDB" id="A0A3S9PD79"/>
<dbReference type="InterPro" id="IPR015943">
    <property type="entry name" value="WD40/YVTN_repeat-like_dom_sf"/>
</dbReference>
<keyword evidence="3" id="KW-1185">Reference proteome</keyword>
<dbReference type="Proteomes" id="UP000267900">
    <property type="component" value="Chromosome"/>
</dbReference>
<dbReference type="OrthoDB" id="9764804at2"/>
<gene>
    <name evidence="2" type="ORF">EKH77_03025</name>
</gene>
<protein>
    <submittedName>
        <fullName evidence="2">Dispase autolysis-inducing protein</fullName>
    </submittedName>
</protein>
<dbReference type="SUPFAM" id="SSF110296">
    <property type="entry name" value="Oligoxyloglucan reducing end-specific cellobiohydrolase"/>
    <property type="match status" value="2"/>
</dbReference>
<feature type="chain" id="PRO_5019168982" evidence="1">
    <location>
        <begin position="25"/>
        <end position="376"/>
    </location>
</feature>
<evidence type="ECO:0000313" key="3">
    <source>
        <dbReference type="Proteomes" id="UP000267900"/>
    </source>
</evidence>
<sequence length="376" mass="38334">MQRIGIAATAAAAALALVQMPASAQPPTTAADGPASWTAPSCARVTGDGSVTFTTDDGRTLAPTSGTLKATGYTHGLVALDTPGTLLATHNDALLRSTDAGCVWQRVATLGGASTRLAAAPGGRAFVWQKNGRYLARVDGTTVTPLKAPTARVSGLGTDRARPGHVRLAGADGQLYDSVDGGATWRRAGTPAFGGTASVYGVAFDPADPDHAVAGGMATGGAVTTDGGVTWRAARGLSADGGRANLFDAAVSPADPHVVYALGVDLVEAAPGSSSEGRHLYRSADGGLTYAKVVDDSAAVKLTNGTLLAPSPVDPKVLHFTFGTYFQNYGTDLFRYDASTGRVTATHNAYDGVSAIAFNPARPEVMYLGVEEVRVD</sequence>
<accession>A0A3S9PD79</accession>
<name>A0A3S9PD79_STRLT</name>
<reference evidence="2 3" key="1">
    <citation type="submission" date="2018-12" db="EMBL/GenBank/DDBJ databases">
        <title>The whole draft genome of Streptomyce luteoverticillatus CGMCC 15060.</title>
        <authorList>
            <person name="Feng Z."/>
            <person name="Chen G."/>
            <person name="Zhang J."/>
            <person name="Zhu H."/>
            <person name="Yu X."/>
            <person name="Zhang W."/>
            <person name="Zhang X."/>
        </authorList>
    </citation>
    <scope>NUCLEOTIDE SEQUENCE [LARGE SCALE GENOMIC DNA]</scope>
    <source>
        <strain evidence="2 3">CGMCC 15060</strain>
    </source>
</reference>
<evidence type="ECO:0000256" key="1">
    <source>
        <dbReference type="SAM" id="SignalP"/>
    </source>
</evidence>
<evidence type="ECO:0000313" key="2">
    <source>
        <dbReference type="EMBL" id="AZQ70325.1"/>
    </source>
</evidence>